<dbReference type="Proteomes" id="UP000029839">
    <property type="component" value="Unassembled WGS sequence"/>
</dbReference>
<feature type="transmembrane region" description="Helical" evidence="6">
    <location>
        <begin position="67"/>
        <end position="89"/>
    </location>
</feature>
<dbReference type="InterPro" id="IPR013525">
    <property type="entry name" value="ABC2_TM"/>
</dbReference>
<feature type="transmembrane region" description="Helical" evidence="6">
    <location>
        <begin position="119"/>
        <end position="141"/>
    </location>
</feature>
<keyword evidence="3 6" id="KW-1133">Transmembrane helix</keyword>
<keyword evidence="6" id="KW-1003">Cell membrane</keyword>
<feature type="transmembrane region" description="Helical" evidence="6">
    <location>
        <begin position="147"/>
        <end position="170"/>
    </location>
</feature>
<dbReference type="InterPro" id="IPR047817">
    <property type="entry name" value="ABC2_TM_bact-type"/>
</dbReference>
<evidence type="ECO:0000256" key="4">
    <source>
        <dbReference type="ARBA" id="ARBA00023136"/>
    </source>
</evidence>
<feature type="domain" description="ABC transmembrane type-2" evidence="7">
    <location>
        <begin position="27"/>
        <end position="270"/>
    </location>
</feature>
<evidence type="ECO:0000256" key="1">
    <source>
        <dbReference type="ARBA" id="ARBA00004141"/>
    </source>
</evidence>
<evidence type="ECO:0000256" key="2">
    <source>
        <dbReference type="ARBA" id="ARBA00022692"/>
    </source>
</evidence>
<comment type="similarity">
    <text evidence="6">Belongs to the ABC-2 integral membrane protein family.</text>
</comment>
<evidence type="ECO:0000313" key="8">
    <source>
        <dbReference type="EMBL" id="KGM11580.1"/>
    </source>
</evidence>
<feature type="transmembrane region" description="Helical" evidence="6">
    <location>
        <begin position="245"/>
        <end position="264"/>
    </location>
</feature>
<dbReference type="Pfam" id="PF01061">
    <property type="entry name" value="ABC2_membrane"/>
    <property type="match status" value="1"/>
</dbReference>
<comment type="subcellular location">
    <subcellularLocation>
        <location evidence="6">Cell membrane</location>
        <topology evidence="6">Multi-pass membrane protein</topology>
    </subcellularLocation>
    <subcellularLocation>
        <location evidence="1">Membrane</location>
        <topology evidence="1">Multi-pass membrane protein</topology>
    </subcellularLocation>
</comment>
<keyword evidence="6" id="KW-0813">Transport</keyword>
<keyword evidence="5" id="KW-0046">Antibiotic resistance</keyword>
<dbReference type="PROSITE" id="PS51012">
    <property type="entry name" value="ABC_TM2"/>
    <property type="match status" value="1"/>
</dbReference>
<dbReference type="InterPro" id="IPR051784">
    <property type="entry name" value="Nod_factor_ABC_transporter"/>
</dbReference>
<keyword evidence="2 6" id="KW-0812">Transmembrane</keyword>
<dbReference type="GO" id="GO:0046677">
    <property type="term" value="P:response to antibiotic"/>
    <property type="evidence" value="ECO:0007669"/>
    <property type="project" value="UniProtKB-KW"/>
</dbReference>
<gene>
    <name evidence="8" type="ORF">N868_05490</name>
</gene>
<name>A0A0A0BUC1_9CELL</name>
<accession>A0A0A0BUC1</accession>
<dbReference type="GO" id="GO:0043190">
    <property type="term" value="C:ATP-binding cassette (ABC) transporter complex"/>
    <property type="evidence" value="ECO:0007669"/>
    <property type="project" value="InterPro"/>
</dbReference>
<dbReference type="EMBL" id="AXCY01000018">
    <property type="protein sequence ID" value="KGM11580.1"/>
    <property type="molecule type" value="Genomic_DNA"/>
</dbReference>
<evidence type="ECO:0000259" key="7">
    <source>
        <dbReference type="PROSITE" id="PS51012"/>
    </source>
</evidence>
<reference evidence="8 9" key="2">
    <citation type="journal article" date="2015" name="Stand. Genomic Sci.">
        <title>Draft genome sequence of Cellulomonas carbonis T26(T) and comparative analysis of six Cellulomonas genomes.</title>
        <authorList>
            <person name="Zhuang W."/>
            <person name="Zhang S."/>
            <person name="Xia X."/>
            <person name="Wang G."/>
        </authorList>
    </citation>
    <scope>NUCLEOTIDE SEQUENCE [LARGE SCALE GENOMIC DNA]</scope>
    <source>
        <strain evidence="8 9">T26</strain>
    </source>
</reference>
<proteinExistence type="inferred from homology"/>
<comment type="caution">
    <text evidence="8">The sequence shown here is derived from an EMBL/GenBank/DDBJ whole genome shotgun (WGS) entry which is preliminary data.</text>
</comment>
<reference evidence="8 9" key="1">
    <citation type="submission" date="2013-08" db="EMBL/GenBank/DDBJ databases">
        <title>Genome sequencing of Cellulomonas carbonis T26.</title>
        <authorList>
            <person name="Chen F."/>
            <person name="Li Y."/>
            <person name="Wang G."/>
        </authorList>
    </citation>
    <scope>NUCLEOTIDE SEQUENCE [LARGE SCALE GENOMIC DNA]</scope>
    <source>
        <strain evidence="8 9">T26</strain>
    </source>
</reference>
<dbReference type="PANTHER" id="PTHR43229">
    <property type="entry name" value="NODULATION PROTEIN J"/>
    <property type="match status" value="1"/>
</dbReference>
<dbReference type="AlphaFoldDB" id="A0A0A0BUC1"/>
<evidence type="ECO:0000256" key="6">
    <source>
        <dbReference type="RuleBase" id="RU361157"/>
    </source>
</evidence>
<dbReference type="PANTHER" id="PTHR43229:SF2">
    <property type="entry name" value="NODULATION PROTEIN J"/>
    <property type="match status" value="1"/>
</dbReference>
<dbReference type="RefSeq" id="WP_043604441.1">
    <property type="nucleotide sequence ID" value="NZ_AXCY01000018.1"/>
</dbReference>
<evidence type="ECO:0000256" key="5">
    <source>
        <dbReference type="ARBA" id="ARBA00023251"/>
    </source>
</evidence>
<keyword evidence="4 6" id="KW-0472">Membrane</keyword>
<dbReference type="PIRSF" id="PIRSF006648">
    <property type="entry name" value="DrrB"/>
    <property type="match status" value="1"/>
</dbReference>
<feature type="transmembrane region" description="Helical" evidence="6">
    <location>
        <begin position="177"/>
        <end position="197"/>
    </location>
</feature>
<evidence type="ECO:0000256" key="3">
    <source>
        <dbReference type="ARBA" id="ARBA00022989"/>
    </source>
</evidence>
<dbReference type="OrthoDB" id="670210at2"/>
<organism evidence="8 9">
    <name type="scientific">Cellulomonas carbonis T26</name>
    <dbReference type="NCBI Taxonomy" id="947969"/>
    <lineage>
        <taxon>Bacteria</taxon>
        <taxon>Bacillati</taxon>
        <taxon>Actinomycetota</taxon>
        <taxon>Actinomycetes</taxon>
        <taxon>Micrococcales</taxon>
        <taxon>Cellulomonadaceae</taxon>
        <taxon>Cellulomonas</taxon>
    </lineage>
</organism>
<protein>
    <recommendedName>
        <fullName evidence="6">Transport permease protein</fullName>
    </recommendedName>
</protein>
<dbReference type="InterPro" id="IPR000412">
    <property type="entry name" value="ABC_2_transport"/>
</dbReference>
<sequence length="273" mass="29495">MSGLAQALGDGWTVTRRNLIKVKRVPDLLVGSTIAPIMFVLLFAFVFGGSISLPGAEQIDPALYREFLIAGIFAQTVVFGATITGTGMAQDVKSGIVDRFRSLPMAPSAVLVGRTTADVVNNVLTVVIMSLTGLAVGWRITTSVGEAALGYVLLLFFAYCISWLMAYVGLLVRTPEVFNNASFIVIFPLTFIANTFVPSENLPGPLRSFAEWNPISTVTQAARELFGNILPGTPEPTAWPLQNPVLYTLLWGVVLLAVFVPLTVRQYQRAAAR</sequence>
<evidence type="ECO:0000313" key="9">
    <source>
        <dbReference type="Proteomes" id="UP000029839"/>
    </source>
</evidence>
<keyword evidence="9" id="KW-1185">Reference proteome</keyword>
<feature type="transmembrane region" description="Helical" evidence="6">
    <location>
        <begin position="25"/>
        <end position="47"/>
    </location>
</feature>
<dbReference type="GO" id="GO:0140359">
    <property type="term" value="F:ABC-type transporter activity"/>
    <property type="evidence" value="ECO:0007669"/>
    <property type="project" value="InterPro"/>
</dbReference>